<dbReference type="GO" id="GO:0005886">
    <property type="term" value="C:plasma membrane"/>
    <property type="evidence" value="ECO:0007669"/>
    <property type="project" value="TreeGrafter"/>
</dbReference>
<dbReference type="Gene3D" id="3.40.50.150">
    <property type="entry name" value="Vaccinia Virus protein VP39"/>
    <property type="match status" value="1"/>
</dbReference>
<dbReference type="PANTHER" id="PTHR34009:SF2">
    <property type="entry name" value="PROTEIN STAR"/>
    <property type="match status" value="1"/>
</dbReference>
<name>A0A0R3BPC3_9BRAD</name>
<dbReference type="InterPro" id="IPR029063">
    <property type="entry name" value="SAM-dependent_MTases_sf"/>
</dbReference>
<dbReference type="SUPFAM" id="SSF53335">
    <property type="entry name" value="S-adenosyl-L-methionine-dependent methyltransferases"/>
    <property type="match status" value="1"/>
</dbReference>
<dbReference type="GO" id="GO:0005737">
    <property type="term" value="C:cytoplasm"/>
    <property type="evidence" value="ECO:0007669"/>
    <property type="project" value="GOC"/>
</dbReference>
<organism evidence="2 3">
    <name type="scientific">Bradyrhizobium yuanmingense</name>
    <dbReference type="NCBI Taxonomy" id="108015"/>
    <lineage>
        <taxon>Bacteria</taxon>
        <taxon>Pseudomonadati</taxon>
        <taxon>Pseudomonadota</taxon>
        <taxon>Alphaproteobacteria</taxon>
        <taxon>Hyphomicrobiales</taxon>
        <taxon>Nitrobacteraceae</taxon>
        <taxon>Bradyrhizobium</taxon>
    </lineage>
</organism>
<proteinExistence type="predicted"/>
<sequence length="246" mass="27437">MEGKFMFSELENECINREVERLNLPNSRIKHFAPVSYAQAGEDVILEGMLAARLSKSQRSWESVFYFEIGANHPISTSNTYLMYQRGAQGVLVEPNPELGALIRTVRPRDVLVPYVVLPTSGASATLFIGNAHELSSLNEAHIKSFGDFDGLGGVREHIEVSAIAINELLTPYANKIDFLSIDCEGLDYDLVRAIDHERIKPAIIQCEPSEHFLGGNTARIIDLMESRAYRLAAVTDLNVIFERLN</sequence>
<gene>
    <name evidence="2" type="ORF">AOQ72_04225</name>
</gene>
<evidence type="ECO:0000259" key="1">
    <source>
        <dbReference type="Pfam" id="PF05050"/>
    </source>
</evidence>
<reference evidence="2 3" key="1">
    <citation type="submission" date="2015-09" db="EMBL/GenBank/DDBJ databases">
        <title>Draft Genome Sequence of the Strain BR 3267 (Bradyrhizobium yuanmingense) recommended as inoculant for cowpea in Brazil.</title>
        <authorList>
            <person name="Simoes-Araujo J.L."/>
            <person name="Zilli J.E."/>
        </authorList>
    </citation>
    <scope>NUCLEOTIDE SEQUENCE [LARGE SCALE GENOMIC DNA]</scope>
    <source>
        <strain evidence="2 3">BR3267</strain>
    </source>
</reference>
<accession>A0A0R3BPC3</accession>
<dbReference type="GO" id="GO:0006888">
    <property type="term" value="P:endoplasmic reticulum to Golgi vesicle-mediated transport"/>
    <property type="evidence" value="ECO:0007669"/>
    <property type="project" value="TreeGrafter"/>
</dbReference>
<dbReference type="InterPro" id="IPR006342">
    <property type="entry name" value="FkbM_mtfrase"/>
</dbReference>
<evidence type="ECO:0000313" key="2">
    <source>
        <dbReference type="EMBL" id="KRP85853.1"/>
    </source>
</evidence>
<dbReference type="PANTHER" id="PTHR34009">
    <property type="entry name" value="PROTEIN STAR"/>
    <property type="match status" value="1"/>
</dbReference>
<dbReference type="InterPro" id="IPR053202">
    <property type="entry name" value="EGF_Rcpt_Signaling_Reg"/>
</dbReference>
<dbReference type="Pfam" id="PF05050">
    <property type="entry name" value="Methyltransf_21"/>
    <property type="match status" value="1"/>
</dbReference>
<protein>
    <recommendedName>
        <fullName evidence="1">Methyltransferase FkbM domain-containing protein</fullName>
    </recommendedName>
</protein>
<feature type="domain" description="Methyltransferase FkbM" evidence="1">
    <location>
        <begin position="68"/>
        <end position="232"/>
    </location>
</feature>
<dbReference type="GO" id="GO:0016197">
    <property type="term" value="P:endosomal transport"/>
    <property type="evidence" value="ECO:0007669"/>
    <property type="project" value="TreeGrafter"/>
</dbReference>
<comment type="caution">
    <text evidence="2">The sequence shown here is derived from an EMBL/GenBank/DDBJ whole genome shotgun (WGS) entry which is preliminary data.</text>
</comment>
<dbReference type="EMBL" id="LJYF01000051">
    <property type="protein sequence ID" value="KRP85853.1"/>
    <property type="molecule type" value="Genomic_DNA"/>
</dbReference>
<dbReference type="AlphaFoldDB" id="A0A0R3BPC3"/>
<dbReference type="Proteomes" id="UP000051380">
    <property type="component" value="Unassembled WGS sequence"/>
</dbReference>
<evidence type="ECO:0000313" key="3">
    <source>
        <dbReference type="Proteomes" id="UP000051380"/>
    </source>
</evidence>